<dbReference type="Pfam" id="PF25313">
    <property type="entry name" value="BRWD_AD"/>
    <property type="match status" value="1"/>
</dbReference>
<feature type="repeat" description="WD" evidence="5">
    <location>
        <begin position="407"/>
        <end position="438"/>
    </location>
</feature>
<feature type="compositionally biased region" description="Acidic residues" evidence="6">
    <location>
        <begin position="1478"/>
        <end position="1496"/>
    </location>
</feature>
<feature type="domain" description="Bromo" evidence="7">
    <location>
        <begin position="1351"/>
        <end position="1421"/>
    </location>
</feature>
<feature type="compositionally biased region" description="Basic and acidic residues" evidence="6">
    <location>
        <begin position="930"/>
        <end position="956"/>
    </location>
</feature>
<evidence type="ECO:0000259" key="7">
    <source>
        <dbReference type="PROSITE" id="PS50014"/>
    </source>
</evidence>
<dbReference type="Proteomes" id="UP001209540">
    <property type="component" value="Unassembled WGS sequence"/>
</dbReference>
<dbReference type="SUPFAM" id="SSF50978">
    <property type="entry name" value="WD40 repeat-like"/>
    <property type="match status" value="1"/>
</dbReference>
<dbReference type="InterPro" id="IPR057452">
    <property type="entry name" value="BRWD/PHIP_N"/>
</dbReference>
<evidence type="ECO:0000256" key="4">
    <source>
        <dbReference type="PROSITE-ProRule" id="PRU00035"/>
    </source>
</evidence>
<feature type="compositionally biased region" description="Acidic residues" evidence="6">
    <location>
        <begin position="981"/>
        <end position="1021"/>
    </location>
</feature>
<feature type="region of interest" description="Disordered" evidence="6">
    <location>
        <begin position="808"/>
        <end position="1090"/>
    </location>
</feature>
<dbReference type="GO" id="GO:0005634">
    <property type="term" value="C:nucleus"/>
    <property type="evidence" value="ECO:0007669"/>
    <property type="project" value="TreeGrafter"/>
</dbReference>
<dbReference type="GO" id="GO:0007010">
    <property type="term" value="P:cytoskeleton organization"/>
    <property type="evidence" value="ECO:0007669"/>
    <property type="project" value="TreeGrafter"/>
</dbReference>
<dbReference type="PROSITE" id="PS50014">
    <property type="entry name" value="BROMODOMAIN_2"/>
    <property type="match status" value="1"/>
</dbReference>
<feature type="repeat" description="WD" evidence="5">
    <location>
        <begin position="171"/>
        <end position="212"/>
    </location>
</feature>
<evidence type="ECO:0000256" key="2">
    <source>
        <dbReference type="ARBA" id="ARBA00022737"/>
    </source>
</evidence>
<dbReference type="EMBL" id="JAIXMP010000015">
    <property type="protein sequence ID" value="KAI9261484.1"/>
    <property type="molecule type" value="Genomic_DNA"/>
</dbReference>
<dbReference type="SMART" id="SM00320">
    <property type="entry name" value="WD40"/>
    <property type="match status" value="8"/>
</dbReference>
<sequence>MEQELYYLIFRFLYEGPCQDAAYALAQELKKHRSLLPKSSILDGSGASGGEGGEPATLQQLSEAYPRIGGDYLPNLLRHLLHYFKMTQSLDTNQRARLYQHGDDNLFTLLSAFEVARANPTRYTYMSVPTRDLYHLSLHEMIQALEIGRKVTKPNEMPAAMSTFYRERVTMSGHRQHVYCLAFDKADARLFTGSDDFLVKVWNVRTGHLIYTIRGHQNVITDIAINEENTLIATASSDGYVRVWKMDTFEPVAHLKTHTSTQRKPFTTVKFSPSPKAETRYLMATNEDGLVRLWRWDKETLAFYDVESPIVFSCKFKASDRLRCSSFNYTGTHFCVAGDDGFVYVFSTIQSDNEGHVRTIQEGTSSQQPLSESRPRVGRGRPRVPSALFPDKTGAFEDQPVIPIAHLEGHFGSVTDLAYSHDGKKILSGSQDGTARIWIYDKITQTWDSTVLDINKDTLVAPIVTTTRQPNPAHDNDISGVENDAQELGTLIPPCSPLSTEDSTMDTLRQVPEVALNTIRTSNSLSLEPQQPMTEEDSEEENMPSKVSMITWSADDRVCIIATSQGDIKVYFAHTGKLACVLKGHEGEVFAVESHPSNPSIVLSAGYDGKVIIWDIKKQCAISCTTYPGRVFLDCKFSQNGHKYALTDEDGRCTLYSIDGDSDNYKMVNAWHRGQFFYSDFLPVSVRPDGSVVDEQSLRPLHEVERRPIHDQSGVEYPRQRKEGYGIDLPLQPDGFETRSKQRERTYEMEEEEFKNSKPIKMEAVDRSLLAKKRRNFVKNDEEDESETNIAEPQFIPTIPIPAVLLHDDSDDEDYNEEANGQAYSSEEDSDADMSDGYHHGEGAESDNNFEEDEDGPVTRSRAGRQRPEDMVRSHHRSRGTSSSSGGSGRGRGRGRGRRPGRGRPPLREQRVTRATRRRRYVMDDDDEEIPVHSDEDVDIMHASRSDDDDEVMGRSEDDEDGPVRPRRRRGRVQISYHESDVDDTPSESESDSQNDNDNDQEEEEEASGDQEGEEEEEQDALEAAASGSSETLLQPEIEEPDQPSLMDRKGKRRLRSSGRVTAESDEDFQGEASVRGRKRRALGRRKPEMMQSTATTIILPPGGRPTPRGKPRHLKDNEMQYYVPKSWLMSTERSVTKYHPQMNDRVAILTEGHQEYWEQSELKAYFDDRHGPVDTEEPVVFGQVIGINWQVGPPTYCRLKLRLRDLVNLSETLKNGADPLWATKHRDVTIDFSDEDGCPEFLVLWEQFLASMDILQSLRVGQRVDALYDITRYTGRIESLKSNMLWRRARLPVPWAYYHIIWDDQESSPEDLSPWEIVPTGEDFQDRFDVGSTLSDAETKRAQDIISWLMQNEDFGLYIHQVDYYQYRNYLSQIAYPICLDMIMKRLNNGFYRSKQAVIDDVELVRKNAQKYNHETSPANKQAVRMANFFKTRFTNIRMPLEISRGRRTRRLQQDESDEEYEQEEEEDEQSPSMDEAPAESDGNESEFVDDDDDY</sequence>
<feature type="compositionally biased region" description="Acidic residues" evidence="6">
    <location>
        <begin position="844"/>
        <end position="856"/>
    </location>
</feature>
<protein>
    <recommendedName>
        <fullName evidence="7">Bromo domain-containing protein</fullName>
    </recommendedName>
</protein>
<dbReference type="SMART" id="SM00297">
    <property type="entry name" value="BROMO"/>
    <property type="match status" value="1"/>
</dbReference>
<dbReference type="InterPro" id="IPR019775">
    <property type="entry name" value="WD40_repeat_CS"/>
</dbReference>
<evidence type="ECO:0000313" key="8">
    <source>
        <dbReference type="EMBL" id="KAI9261484.1"/>
    </source>
</evidence>
<feature type="repeat" description="WD" evidence="5">
    <location>
        <begin position="213"/>
        <end position="254"/>
    </location>
</feature>
<feature type="compositionally biased region" description="Polar residues" evidence="6">
    <location>
        <begin position="361"/>
        <end position="371"/>
    </location>
</feature>
<dbReference type="PROSITE" id="PS50294">
    <property type="entry name" value="WD_REPEATS_REGION"/>
    <property type="match status" value="4"/>
</dbReference>
<dbReference type="Gene3D" id="1.20.920.10">
    <property type="entry name" value="Bromodomain-like"/>
    <property type="match status" value="1"/>
</dbReference>
<dbReference type="Gene3D" id="2.130.10.10">
    <property type="entry name" value="YVTN repeat-like/Quinoprotein amine dehydrogenase"/>
    <property type="match status" value="2"/>
</dbReference>
<evidence type="ECO:0000256" key="6">
    <source>
        <dbReference type="SAM" id="MobiDB-lite"/>
    </source>
</evidence>
<dbReference type="Pfam" id="PF25437">
    <property type="entry name" value="BRWD1_N"/>
    <property type="match status" value="1"/>
</dbReference>
<evidence type="ECO:0000256" key="3">
    <source>
        <dbReference type="ARBA" id="ARBA00023117"/>
    </source>
</evidence>
<dbReference type="InterPro" id="IPR015943">
    <property type="entry name" value="WD40/YVTN_repeat-like_dom_sf"/>
</dbReference>
<dbReference type="GO" id="GO:0006357">
    <property type="term" value="P:regulation of transcription by RNA polymerase II"/>
    <property type="evidence" value="ECO:0007669"/>
    <property type="project" value="TreeGrafter"/>
</dbReference>
<dbReference type="PROSITE" id="PS50082">
    <property type="entry name" value="WD_REPEATS_2"/>
    <property type="match status" value="4"/>
</dbReference>
<dbReference type="InterPro" id="IPR036322">
    <property type="entry name" value="WD40_repeat_dom_sf"/>
</dbReference>
<reference evidence="8" key="1">
    <citation type="journal article" date="2022" name="IScience">
        <title>Evolution of zygomycete secretomes and the origins of terrestrial fungal ecologies.</title>
        <authorList>
            <person name="Chang Y."/>
            <person name="Wang Y."/>
            <person name="Mondo S."/>
            <person name="Ahrendt S."/>
            <person name="Andreopoulos W."/>
            <person name="Barry K."/>
            <person name="Beard J."/>
            <person name="Benny G.L."/>
            <person name="Blankenship S."/>
            <person name="Bonito G."/>
            <person name="Cuomo C."/>
            <person name="Desiro A."/>
            <person name="Gervers K.A."/>
            <person name="Hundley H."/>
            <person name="Kuo A."/>
            <person name="LaButti K."/>
            <person name="Lang B.F."/>
            <person name="Lipzen A."/>
            <person name="O'Donnell K."/>
            <person name="Pangilinan J."/>
            <person name="Reynolds N."/>
            <person name="Sandor L."/>
            <person name="Smith M.E."/>
            <person name="Tsang A."/>
            <person name="Grigoriev I.V."/>
            <person name="Stajich J.E."/>
            <person name="Spatafora J.W."/>
        </authorList>
    </citation>
    <scope>NUCLEOTIDE SEQUENCE</scope>
    <source>
        <strain evidence="8">RSA 2281</strain>
    </source>
</reference>
<feature type="region of interest" description="Disordered" evidence="6">
    <location>
        <begin position="1446"/>
        <end position="1496"/>
    </location>
</feature>
<organism evidence="8 9">
    <name type="scientific">Phascolomyces articulosus</name>
    <dbReference type="NCBI Taxonomy" id="60185"/>
    <lineage>
        <taxon>Eukaryota</taxon>
        <taxon>Fungi</taxon>
        <taxon>Fungi incertae sedis</taxon>
        <taxon>Mucoromycota</taxon>
        <taxon>Mucoromycotina</taxon>
        <taxon>Mucoromycetes</taxon>
        <taxon>Mucorales</taxon>
        <taxon>Lichtheimiaceae</taxon>
        <taxon>Phascolomyces</taxon>
    </lineage>
</organism>
<dbReference type="CDD" id="cd04369">
    <property type="entry name" value="Bromodomain"/>
    <property type="match status" value="1"/>
</dbReference>
<feature type="region of interest" description="Disordered" evidence="6">
    <location>
        <begin position="523"/>
        <end position="544"/>
    </location>
</feature>
<feature type="compositionally biased region" description="Basic residues" evidence="6">
    <location>
        <begin position="1076"/>
        <end position="1085"/>
    </location>
</feature>
<feature type="compositionally biased region" description="Polar residues" evidence="6">
    <location>
        <begin position="523"/>
        <end position="533"/>
    </location>
</feature>
<dbReference type="InterPro" id="IPR036427">
    <property type="entry name" value="Bromodomain-like_sf"/>
</dbReference>
<keyword evidence="2" id="KW-0677">Repeat</keyword>
<keyword evidence="9" id="KW-1185">Reference proteome</keyword>
<accession>A0AAD5JZ36</accession>
<dbReference type="Pfam" id="PF00400">
    <property type="entry name" value="WD40"/>
    <property type="match status" value="4"/>
</dbReference>
<comment type="caution">
    <text evidence="8">The sequence shown here is derived from an EMBL/GenBank/DDBJ whole genome shotgun (WGS) entry which is preliminary data.</text>
</comment>
<dbReference type="InterPro" id="IPR057451">
    <property type="entry name" value="BRWD/PHIP_AD"/>
</dbReference>
<feature type="repeat" description="WD" evidence="5">
    <location>
        <begin position="582"/>
        <end position="617"/>
    </location>
</feature>
<dbReference type="InterPro" id="IPR001680">
    <property type="entry name" value="WD40_rpt"/>
</dbReference>
<feature type="compositionally biased region" description="Basic residues" evidence="6">
    <location>
        <begin position="891"/>
        <end position="902"/>
    </location>
</feature>
<feature type="compositionally biased region" description="Acidic residues" evidence="6">
    <location>
        <begin position="1456"/>
        <end position="1471"/>
    </location>
</feature>
<dbReference type="GO" id="GO:0008360">
    <property type="term" value="P:regulation of cell shape"/>
    <property type="evidence" value="ECO:0007669"/>
    <property type="project" value="TreeGrafter"/>
</dbReference>
<feature type="region of interest" description="Disordered" evidence="6">
    <location>
        <begin position="360"/>
        <end position="390"/>
    </location>
</feature>
<reference evidence="8" key="2">
    <citation type="submission" date="2023-02" db="EMBL/GenBank/DDBJ databases">
        <authorList>
            <consortium name="DOE Joint Genome Institute"/>
            <person name="Mondo S.J."/>
            <person name="Chang Y."/>
            <person name="Wang Y."/>
            <person name="Ahrendt S."/>
            <person name="Andreopoulos W."/>
            <person name="Barry K."/>
            <person name="Beard J."/>
            <person name="Benny G.L."/>
            <person name="Blankenship S."/>
            <person name="Bonito G."/>
            <person name="Cuomo C."/>
            <person name="Desiro A."/>
            <person name="Gervers K.A."/>
            <person name="Hundley H."/>
            <person name="Kuo A."/>
            <person name="LaButti K."/>
            <person name="Lang B.F."/>
            <person name="Lipzen A."/>
            <person name="O'Donnell K."/>
            <person name="Pangilinan J."/>
            <person name="Reynolds N."/>
            <person name="Sandor L."/>
            <person name="Smith M.W."/>
            <person name="Tsang A."/>
            <person name="Grigoriev I.V."/>
            <person name="Stajich J.E."/>
            <person name="Spatafora J.W."/>
        </authorList>
    </citation>
    <scope>NUCLEOTIDE SEQUENCE</scope>
    <source>
        <strain evidence="8">RSA 2281</strain>
    </source>
</reference>
<keyword evidence="3 4" id="KW-0103">Bromodomain</keyword>
<dbReference type="Pfam" id="PF00439">
    <property type="entry name" value="Bromodomain"/>
    <property type="match status" value="1"/>
</dbReference>
<dbReference type="InterPro" id="IPR001487">
    <property type="entry name" value="Bromodomain"/>
</dbReference>
<dbReference type="PANTHER" id="PTHR16266:SF17">
    <property type="entry name" value="BRWD3"/>
    <property type="match status" value="1"/>
</dbReference>
<dbReference type="GO" id="GO:0006325">
    <property type="term" value="P:chromatin organization"/>
    <property type="evidence" value="ECO:0007669"/>
    <property type="project" value="UniProtKB-ARBA"/>
</dbReference>
<keyword evidence="1 5" id="KW-0853">WD repeat</keyword>
<evidence type="ECO:0000256" key="1">
    <source>
        <dbReference type="ARBA" id="ARBA00022574"/>
    </source>
</evidence>
<gene>
    <name evidence="8" type="ORF">BDA99DRAFT_511475</name>
</gene>
<dbReference type="SUPFAM" id="SSF47370">
    <property type="entry name" value="Bromodomain"/>
    <property type="match status" value="1"/>
</dbReference>
<dbReference type="PANTHER" id="PTHR16266">
    <property type="entry name" value="WD REPEAT DOMAIN 9"/>
    <property type="match status" value="1"/>
</dbReference>
<proteinExistence type="predicted"/>
<name>A0AAD5JZ36_9FUNG</name>
<dbReference type="InterPro" id="IPR052060">
    <property type="entry name" value="Bromo_WD_repeat"/>
</dbReference>
<evidence type="ECO:0000313" key="9">
    <source>
        <dbReference type="Proteomes" id="UP001209540"/>
    </source>
</evidence>
<evidence type="ECO:0000256" key="5">
    <source>
        <dbReference type="PROSITE-ProRule" id="PRU00221"/>
    </source>
</evidence>
<dbReference type="PROSITE" id="PS00678">
    <property type="entry name" value="WD_REPEATS_1"/>
    <property type="match status" value="2"/>
</dbReference>